<evidence type="ECO:0008006" key="4">
    <source>
        <dbReference type="Google" id="ProtNLM"/>
    </source>
</evidence>
<dbReference type="EMBL" id="CP088156">
    <property type="protein sequence ID" value="UFZ04921.1"/>
    <property type="molecule type" value="Genomic_DNA"/>
</dbReference>
<feature type="chain" id="PRO_5045228079" description="SH3b domain-containing protein" evidence="1">
    <location>
        <begin position="22"/>
        <end position="177"/>
    </location>
</feature>
<keyword evidence="3" id="KW-1185">Reference proteome</keyword>
<dbReference type="RefSeq" id="WP_231322369.1">
    <property type="nucleotide sequence ID" value="NZ_CP088156.1"/>
</dbReference>
<keyword evidence="1" id="KW-0732">Signal</keyword>
<evidence type="ECO:0000256" key="1">
    <source>
        <dbReference type="SAM" id="SignalP"/>
    </source>
</evidence>
<dbReference type="Proteomes" id="UP001431010">
    <property type="component" value="Chromosome"/>
</dbReference>
<proteinExistence type="predicted"/>
<gene>
    <name evidence="2" type="ORF">LQG66_00940</name>
</gene>
<organism evidence="2 3">
    <name type="scientific">Bradyrhizobium ontarionense</name>
    <dbReference type="NCBI Taxonomy" id="2898149"/>
    <lineage>
        <taxon>Bacteria</taxon>
        <taxon>Pseudomonadati</taxon>
        <taxon>Pseudomonadota</taxon>
        <taxon>Alphaproteobacteria</taxon>
        <taxon>Hyphomicrobiales</taxon>
        <taxon>Nitrobacteraceae</taxon>
        <taxon>Bradyrhizobium</taxon>
    </lineage>
</organism>
<feature type="signal peptide" evidence="1">
    <location>
        <begin position="1"/>
        <end position="21"/>
    </location>
</feature>
<reference evidence="2" key="1">
    <citation type="journal article" date="2024" name="Antonie Van Leeuwenhoek">
        <title>Bradyrhizobium ontarionense sp. nov., a novel bacterial symbiont isolated from Aeschynomene indica (Indian jointvetch), harbours photosynthesis, nitrogen fixation and nitrous oxide (N2O) reductase genes.</title>
        <authorList>
            <person name="Bromfield E.S.P."/>
            <person name="Cloutier S."/>
        </authorList>
    </citation>
    <scope>NUCLEOTIDE SEQUENCE</scope>
    <source>
        <strain evidence="2">A19</strain>
    </source>
</reference>
<evidence type="ECO:0000313" key="2">
    <source>
        <dbReference type="EMBL" id="UFZ04921.1"/>
    </source>
</evidence>
<accession>A0ABY3RC59</accession>
<sequence length="177" mass="18711">MIPTRILLLTLMLAAPHAVSAQAPGRDACNVEVDITDRDPHGANVRAAPGGSIVTALKNPAGDGWIVVHLTAQQGDWFEIDRAVLIDLDQDKEQGKESVIFQGRGFVHRGVVGAGGLQNGAVIYRDHATSSAKLDGHASGDQAVELLGCFGDFAKVRVKAGIGWTRQLCTNMVTTCS</sequence>
<name>A0ABY3RC59_9BRAD</name>
<evidence type="ECO:0000313" key="3">
    <source>
        <dbReference type="Proteomes" id="UP001431010"/>
    </source>
</evidence>
<protein>
    <recommendedName>
        <fullName evidence="4">SH3b domain-containing protein</fullName>
    </recommendedName>
</protein>